<evidence type="ECO:0000256" key="6">
    <source>
        <dbReference type="ARBA" id="ARBA00023139"/>
    </source>
</evidence>
<dbReference type="PANTHER" id="PTHR43649:SF33">
    <property type="entry name" value="POLYGALACTURONAN_RHAMNOGALACTURONAN-BINDING PROTEIN YTCQ"/>
    <property type="match status" value="1"/>
</dbReference>
<keyword evidence="9" id="KW-1185">Reference proteome</keyword>
<keyword evidence="4" id="KW-0732">Signal</keyword>
<keyword evidence="3" id="KW-1003">Cell membrane</keyword>
<evidence type="ECO:0000256" key="4">
    <source>
        <dbReference type="ARBA" id="ARBA00022729"/>
    </source>
</evidence>
<sequence>MIELAGITWDHPRGYAPLEASTERYLKQADVHVNWHRRTLKDFGDVSVEELAVNYDLLIIDHPHMGTVNNSGCLVDLNDYLAESQLALYRAESVGPSFISYNYQGKQYALPIDAACQTAAYRPDLLNHTLLPTTWQDVLGLSDFVKARKQFIATALCPTDCNCIFLTLAAQTGNPVAQNSSELISVKAGIEVLHLIRAIKNASHPDSVNWNPIKLYNHMASSNDIVYSPLAFAYINYTVADCGGKQLKYAHIPGKTHSVLGGAGIAVSSNSKHIAEAATYLQWICHPQYQSTCYVAEGGQPGQLSAWTAKQDNTYSEYFFSPILPTIASAYVRPQVPLWPKFQELVGDLIHEYLVEDGPADIVVRKLNSDYRKIFNG</sequence>
<dbReference type="InterPro" id="IPR006059">
    <property type="entry name" value="SBP"/>
</dbReference>
<dbReference type="EMBL" id="QGDC01000006">
    <property type="protein sequence ID" value="RCH54667.1"/>
    <property type="molecule type" value="Genomic_DNA"/>
</dbReference>
<keyword evidence="6" id="KW-0564">Palmitate</keyword>
<comment type="caution">
    <text evidence="8">The sequence shown here is derived from an EMBL/GenBank/DDBJ whole genome shotgun (WGS) entry which is preliminary data.</text>
</comment>
<dbReference type="SUPFAM" id="SSF53850">
    <property type="entry name" value="Periplasmic binding protein-like II"/>
    <property type="match status" value="1"/>
</dbReference>
<evidence type="ECO:0000256" key="5">
    <source>
        <dbReference type="ARBA" id="ARBA00023136"/>
    </source>
</evidence>
<accession>A0A367GMH2</accession>
<keyword evidence="7" id="KW-0449">Lipoprotein</keyword>
<dbReference type="Proteomes" id="UP000253209">
    <property type="component" value="Unassembled WGS sequence"/>
</dbReference>
<comment type="similarity">
    <text evidence="2">Belongs to the bacterial solute-binding protein 1 family.</text>
</comment>
<evidence type="ECO:0000313" key="9">
    <source>
        <dbReference type="Proteomes" id="UP000253209"/>
    </source>
</evidence>
<dbReference type="OrthoDB" id="9811622at2"/>
<evidence type="ECO:0000256" key="2">
    <source>
        <dbReference type="ARBA" id="ARBA00008520"/>
    </source>
</evidence>
<evidence type="ECO:0000256" key="7">
    <source>
        <dbReference type="ARBA" id="ARBA00023288"/>
    </source>
</evidence>
<name>A0A367GMH2_9SPHI</name>
<dbReference type="PANTHER" id="PTHR43649">
    <property type="entry name" value="ARABINOSE-BINDING PROTEIN-RELATED"/>
    <property type="match status" value="1"/>
</dbReference>
<dbReference type="RefSeq" id="WP_114005650.1">
    <property type="nucleotide sequence ID" value="NZ_QGDC01000006.1"/>
</dbReference>
<organism evidence="8 9">
    <name type="scientific">Mucilaginibacter hurinus</name>
    <dbReference type="NCBI Taxonomy" id="2201324"/>
    <lineage>
        <taxon>Bacteria</taxon>
        <taxon>Pseudomonadati</taxon>
        <taxon>Bacteroidota</taxon>
        <taxon>Sphingobacteriia</taxon>
        <taxon>Sphingobacteriales</taxon>
        <taxon>Sphingobacteriaceae</taxon>
        <taxon>Mucilaginibacter</taxon>
    </lineage>
</organism>
<evidence type="ECO:0000256" key="1">
    <source>
        <dbReference type="ARBA" id="ARBA00004418"/>
    </source>
</evidence>
<evidence type="ECO:0000256" key="3">
    <source>
        <dbReference type="ARBA" id="ARBA00022475"/>
    </source>
</evidence>
<dbReference type="AlphaFoldDB" id="A0A367GMH2"/>
<keyword evidence="5" id="KW-0472">Membrane</keyword>
<proteinExistence type="inferred from homology"/>
<dbReference type="Gene3D" id="3.40.190.10">
    <property type="entry name" value="Periplasmic binding protein-like II"/>
    <property type="match status" value="2"/>
</dbReference>
<protein>
    <recommendedName>
        <fullName evidence="10">Sugar ABC transporter substrate-binding protein</fullName>
    </recommendedName>
</protein>
<gene>
    <name evidence="8" type="ORF">DJ568_12675</name>
</gene>
<dbReference type="Pfam" id="PF13416">
    <property type="entry name" value="SBP_bac_8"/>
    <property type="match status" value="1"/>
</dbReference>
<reference evidence="8 9" key="1">
    <citation type="submission" date="2018-05" db="EMBL/GenBank/DDBJ databases">
        <title>Mucilaginibacter hurinus sp. nov., isolated from briquette warehouse soil.</title>
        <authorList>
            <person name="Choi L."/>
        </authorList>
    </citation>
    <scope>NUCLEOTIDE SEQUENCE [LARGE SCALE GENOMIC DNA]</scope>
    <source>
        <strain evidence="8 9">ZR32</strain>
    </source>
</reference>
<evidence type="ECO:0008006" key="10">
    <source>
        <dbReference type="Google" id="ProtNLM"/>
    </source>
</evidence>
<evidence type="ECO:0000313" key="8">
    <source>
        <dbReference type="EMBL" id="RCH54667.1"/>
    </source>
</evidence>
<dbReference type="InterPro" id="IPR050490">
    <property type="entry name" value="Bact_solute-bd_prot1"/>
</dbReference>
<dbReference type="GO" id="GO:0042597">
    <property type="term" value="C:periplasmic space"/>
    <property type="evidence" value="ECO:0007669"/>
    <property type="project" value="UniProtKB-SubCell"/>
</dbReference>
<comment type="subcellular location">
    <subcellularLocation>
        <location evidence="1">Periplasm</location>
    </subcellularLocation>
</comment>